<evidence type="ECO:0000256" key="1">
    <source>
        <dbReference type="SAM" id="MobiDB-lite"/>
    </source>
</evidence>
<dbReference type="EMBL" id="CAKXAJ010026487">
    <property type="protein sequence ID" value="CAH2269020.1"/>
    <property type="molecule type" value="Genomic_DNA"/>
</dbReference>
<dbReference type="Proteomes" id="UP000838756">
    <property type="component" value="Unassembled WGS sequence"/>
</dbReference>
<organism evidence="2 3">
    <name type="scientific">Pararge aegeria aegeria</name>
    <dbReference type="NCBI Taxonomy" id="348720"/>
    <lineage>
        <taxon>Eukaryota</taxon>
        <taxon>Metazoa</taxon>
        <taxon>Ecdysozoa</taxon>
        <taxon>Arthropoda</taxon>
        <taxon>Hexapoda</taxon>
        <taxon>Insecta</taxon>
        <taxon>Pterygota</taxon>
        <taxon>Neoptera</taxon>
        <taxon>Endopterygota</taxon>
        <taxon>Lepidoptera</taxon>
        <taxon>Glossata</taxon>
        <taxon>Ditrysia</taxon>
        <taxon>Papilionoidea</taxon>
        <taxon>Nymphalidae</taxon>
        <taxon>Satyrinae</taxon>
        <taxon>Satyrini</taxon>
        <taxon>Parargina</taxon>
        <taxon>Pararge</taxon>
    </lineage>
</organism>
<evidence type="ECO:0000313" key="3">
    <source>
        <dbReference type="Proteomes" id="UP000838756"/>
    </source>
</evidence>
<sequence>MSMVVASPRTNSATKSSTTTKNNNSIPVGLWQLHSVLPSPHSAKIQVVPHNYTGNRALYTGTLMLISNRRISMVLVLPLTSNATTIINDNCLTVRWSCTSLTVIRSVVTTQRKSPNGPY</sequence>
<gene>
    <name evidence="2" type="primary">jg16044</name>
    <name evidence="2" type="ORF">PAEG_LOCUS27318</name>
</gene>
<reference evidence="2" key="1">
    <citation type="submission" date="2022-03" db="EMBL/GenBank/DDBJ databases">
        <authorList>
            <person name="Lindestad O."/>
        </authorList>
    </citation>
    <scope>NUCLEOTIDE SEQUENCE</scope>
</reference>
<dbReference type="AlphaFoldDB" id="A0A8S4SIW0"/>
<comment type="caution">
    <text evidence="2">The sequence shown here is derived from an EMBL/GenBank/DDBJ whole genome shotgun (WGS) entry which is preliminary data.</text>
</comment>
<feature type="region of interest" description="Disordered" evidence="1">
    <location>
        <begin position="1"/>
        <end position="23"/>
    </location>
</feature>
<feature type="compositionally biased region" description="Low complexity" evidence="1">
    <location>
        <begin position="10"/>
        <end position="23"/>
    </location>
</feature>
<evidence type="ECO:0000313" key="2">
    <source>
        <dbReference type="EMBL" id="CAH2269020.1"/>
    </source>
</evidence>
<proteinExistence type="predicted"/>
<keyword evidence="3" id="KW-1185">Reference proteome</keyword>
<protein>
    <submittedName>
        <fullName evidence="2">Jg16044 protein</fullName>
    </submittedName>
</protein>
<accession>A0A8S4SIW0</accession>
<name>A0A8S4SIW0_9NEOP</name>